<name>W8C122_CERCA</name>
<dbReference type="OrthoDB" id="7939642at2759"/>
<dbReference type="InterPro" id="IPR031734">
    <property type="entry name" value="MBF2"/>
</dbReference>
<dbReference type="Pfam" id="PF15868">
    <property type="entry name" value="MBF2"/>
    <property type="match status" value="1"/>
</dbReference>
<dbReference type="AlphaFoldDB" id="W8C122"/>
<proteinExistence type="evidence at transcript level"/>
<reference evidence="1" key="2">
    <citation type="journal article" date="2014" name="BMC Genomics">
        <title>A genomic perspective to assessing quality of mass-reared SIT flies used in Mediterranean fruit fly (Ceratitis capitata) eradication in California.</title>
        <authorList>
            <person name="Calla B."/>
            <person name="Hall B."/>
            <person name="Hou S."/>
            <person name="Geib S.M."/>
        </authorList>
    </citation>
    <scope>NUCLEOTIDE SEQUENCE</scope>
</reference>
<reference evidence="1" key="1">
    <citation type="submission" date="2013-07" db="EMBL/GenBank/DDBJ databases">
        <authorList>
            <person name="Geib S."/>
        </authorList>
    </citation>
    <scope>NUCLEOTIDE SEQUENCE</scope>
</reference>
<protein>
    <submittedName>
        <fullName evidence="1">Uncharacterized protein</fullName>
    </submittedName>
</protein>
<accession>W8C122</accession>
<sequence length="160" mass="17908">MHSYTKMLLGAAQKCIIALILVKCIVAVDLQYSEIVTVTSETRYVVQYPNAALTIFSKNHYVGGQYVFSSGKRISGDRLILNFEDSTQFTKGEDVEALIRYPAKGTDSNIITQVEIYAAVSTEDADTFFVDGGINKSYCEILIASNKTNYLEFEMFIYGY</sequence>
<organism evidence="1">
    <name type="scientific">Ceratitis capitata</name>
    <name type="common">Mediterranean fruit fly</name>
    <name type="synonym">Tephritis capitata</name>
    <dbReference type="NCBI Taxonomy" id="7213"/>
    <lineage>
        <taxon>Eukaryota</taxon>
        <taxon>Metazoa</taxon>
        <taxon>Ecdysozoa</taxon>
        <taxon>Arthropoda</taxon>
        <taxon>Hexapoda</taxon>
        <taxon>Insecta</taxon>
        <taxon>Pterygota</taxon>
        <taxon>Neoptera</taxon>
        <taxon>Endopterygota</taxon>
        <taxon>Diptera</taxon>
        <taxon>Brachycera</taxon>
        <taxon>Muscomorpha</taxon>
        <taxon>Tephritoidea</taxon>
        <taxon>Tephritidae</taxon>
        <taxon>Ceratitis</taxon>
        <taxon>Ceratitis</taxon>
    </lineage>
</organism>
<evidence type="ECO:0000313" key="1">
    <source>
        <dbReference type="EMBL" id="JAB95374.1"/>
    </source>
</evidence>
<dbReference type="EMBL" id="GAMC01011181">
    <property type="protein sequence ID" value="JAB95374.1"/>
    <property type="molecule type" value="mRNA"/>
</dbReference>